<proteinExistence type="predicted"/>
<dbReference type="EMBL" id="BK032682">
    <property type="protein sequence ID" value="DAF54700.1"/>
    <property type="molecule type" value="Genomic_DNA"/>
</dbReference>
<protein>
    <submittedName>
        <fullName evidence="1">Uncharacterized protein</fullName>
    </submittedName>
</protein>
<evidence type="ECO:0000313" key="1">
    <source>
        <dbReference type="EMBL" id="DAF54700.1"/>
    </source>
</evidence>
<accession>A0A8S5SUH3</accession>
<reference evidence="1" key="1">
    <citation type="journal article" date="2021" name="Proc. Natl. Acad. Sci. U.S.A.">
        <title>A Catalog of Tens of Thousands of Viruses from Human Metagenomes Reveals Hidden Associations with Chronic Diseases.</title>
        <authorList>
            <person name="Tisza M.J."/>
            <person name="Buck C.B."/>
        </authorList>
    </citation>
    <scope>NUCLEOTIDE SEQUENCE</scope>
    <source>
        <strain evidence="1">CtqPo10</strain>
    </source>
</reference>
<name>A0A8S5SUH3_9CAUD</name>
<organism evidence="1">
    <name type="scientific">Siphoviridae sp. ctqPo10</name>
    <dbReference type="NCBI Taxonomy" id="2827948"/>
    <lineage>
        <taxon>Viruses</taxon>
        <taxon>Duplodnaviria</taxon>
        <taxon>Heunggongvirae</taxon>
        <taxon>Uroviricota</taxon>
        <taxon>Caudoviricetes</taxon>
    </lineage>
</organism>
<sequence length="114" mass="13385">MDNDNVYLITHSYGEVIDGITYDEESAKYFVDKMNEKYKLSMKCFECRKDWFETGKETCDNAEIHFNSDGHGSRCTVFCVNDVNDKLNKNYIESPNEYHYQKIDVLDVKKILGE</sequence>